<evidence type="ECO:0000313" key="2">
    <source>
        <dbReference type="EMBL" id="KAJ6742135.1"/>
    </source>
</evidence>
<gene>
    <name evidence="2" type="ORF">OIU85_016235</name>
</gene>
<protein>
    <submittedName>
        <fullName evidence="2">Uncharacterized protein</fullName>
    </submittedName>
</protein>
<name>A0A9Q0V6S0_SALVM</name>
<organism evidence="2 3">
    <name type="scientific">Salix viminalis</name>
    <name type="common">Common osier</name>
    <name type="synonym">Basket willow</name>
    <dbReference type="NCBI Taxonomy" id="40686"/>
    <lineage>
        <taxon>Eukaryota</taxon>
        <taxon>Viridiplantae</taxon>
        <taxon>Streptophyta</taxon>
        <taxon>Embryophyta</taxon>
        <taxon>Tracheophyta</taxon>
        <taxon>Spermatophyta</taxon>
        <taxon>Magnoliopsida</taxon>
        <taxon>eudicotyledons</taxon>
        <taxon>Gunneridae</taxon>
        <taxon>Pentapetalae</taxon>
        <taxon>rosids</taxon>
        <taxon>fabids</taxon>
        <taxon>Malpighiales</taxon>
        <taxon>Salicaceae</taxon>
        <taxon>Saliceae</taxon>
        <taxon>Salix</taxon>
    </lineage>
</organism>
<feature type="compositionally biased region" description="Acidic residues" evidence="1">
    <location>
        <begin position="100"/>
        <end position="116"/>
    </location>
</feature>
<comment type="caution">
    <text evidence="2">The sequence shown here is derived from an EMBL/GenBank/DDBJ whole genome shotgun (WGS) entry which is preliminary data.</text>
</comment>
<reference evidence="2" key="2">
    <citation type="journal article" date="2023" name="Int. J. Mol. Sci.">
        <title>De Novo Assembly and Annotation of 11 Diverse Shrub Willow (Salix) Genomes Reveals Novel Gene Organization in Sex-Linked Regions.</title>
        <authorList>
            <person name="Hyden B."/>
            <person name="Feng K."/>
            <person name="Yates T.B."/>
            <person name="Jawdy S."/>
            <person name="Cereghino C."/>
            <person name="Smart L.B."/>
            <person name="Muchero W."/>
        </authorList>
    </citation>
    <scope>NUCLEOTIDE SEQUENCE [LARGE SCALE GENOMIC DNA]</scope>
    <source>
        <tissue evidence="2">Shoot tip</tissue>
    </source>
</reference>
<dbReference type="AlphaFoldDB" id="A0A9Q0V6S0"/>
<evidence type="ECO:0000256" key="1">
    <source>
        <dbReference type="SAM" id="MobiDB-lite"/>
    </source>
</evidence>
<keyword evidence="3" id="KW-1185">Reference proteome</keyword>
<proteinExistence type="predicted"/>
<dbReference type="Proteomes" id="UP001151529">
    <property type="component" value="Chromosome 6"/>
</dbReference>
<accession>A0A9Q0V6S0</accession>
<reference evidence="2" key="1">
    <citation type="submission" date="2022-11" db="EMBL/GenBank/DDBJ databases">
        <authorList>
            <person name="Hyden B.L."/>
            <person name="Feng K."/>
            <person name="Yates T."/>
            <person name="Jawdy S."/>
            <person name="Smart L.B."/>
            <person name="Muchero W."/>
        </authorList>
    </citation>
    <scope>NUCLEOTIDE SEQUENCE</scope>
    <source>
        <tissue evidence="2">Shoot tip</tissue>
    </source>
</reference>
<sequence>MSMAGYPWVTITDLPIKSQMIQQKSEIFQTFTCVASCRPIIFHGSTCLPPRGSDNHLSISSPSLSIDARAHTHSSSGWVNLNRHLHLNDFIFTSRQAAADGDDDGGDDGEDGGGHS</sequence>
<feature type="region of interest" description="Disordered" evidence="1">
    <location>
        <begin position="97"/>
        <end position="116"/>
    </location>
</feature>
<dbReference type="EMBL" id="JAPFFL010000002">
    <property type="protein sequence ID" value="KAJ6742135.1"/>
    <property type="molecule type" value="Genomic_DNA"/>
</dbReference>
<evidence type="ECO:0000313" key="3">
    <source>
        <dbReference type="Proteomes" id="UP001151529"/>
    </source>
</evidence>